<organism evidence="1 2">
    <name type="scientific">Goodea atripinnis</name>
    <dbReference type="NCBI Taxonomy" id="208336"/>
    <lineage>
        <taxon>Eukaryota</taxon>
        <taxon>Metazoa</taxon>
        <taxon>Chordata</taxon>
        <taxon>Craniata</taxon>
        <taxon>Vertebrata</taxon>
        <taxon>Euteleostomi</taxon>
        <taxon>Actinopterygii</taxon>
        <taxon>Neopterygii</taxon>
        <taxon>Teleostei</taxon>
        <taxon>Neoteleostei</taxon>
        <taxon>Acanthomorphata</taxon>
        <taxon>Ovalentaria</taxon>
        <taxon>Atherinomorphae</taxon>
        <taxon>Cyprinodontiformes</taxon>
        <taxon>Goodeidae</taxon>
        <taxon>Goodea</taxon>
    </lineage>
</organism>
<sequence>MVGLSWRGRYLSAWMGPGHNATCSPEAIIILIYIIEFPLKRPCSSPLNPEHPPCRHRRRRQQLPLLLPASSLSPFLVASICRVNHVFFLSLSPSCHAPGYLAVASPAVRPAAGLRPGIFPGGALEPRVAAPGSPGRDRADLPQLGSLSAAVPRSHRAAQLPEGPLSAVVSFTDVIIHEDML</sequence>
<reference evidence="1 2" key="1">
    <citation type="submission" date="2021-06" db="EMBL/GenBank/DDBJ databases">
        <authorList>
            <person name="Palmer J.M."/>
        </authorList>
    </citation>
    <scope>NUCLEOTIDE SEQUENCE [LARGE SCALE GENOMIC DNA]</scope>
    <source>
        <strain evidence="1 2">GA_2019</strain>
        <tissue evidence="1">Muscle</tissue>
    </source>
</reference>
<keyword evidence="2" id="KW-1185">Reference proteome</keyword>
<comment type="caution">
    <text evidence="1">The sequence shown here is derived from an EMBL/GenBank/DDBJ whole genome shotgun (WGS) entry which is preliminary data.</text>
</comment>
<dbReference type="Proteomes" id="UP001476798">
    <property type="component" value="Unassembled WGS sequence"/>
</dbReference>
<evidence type="ECO:0000313" key="1">
    <source>
        <dbReference type="EMBL" id="MEQ2187760.1"/>
    </source>
</evidence>
<gene>
    <name evidence="1" type="ORF">GOODEAATRI_007875</name>
</gene>
<name>A0ABV0PW83_9TELE</name>
<protein>
    <submittedName>
        <fullName evidence="1">Uncharacterized protein</fullName>
    </submittedName>
</protein>
<evidence type="ECO:0000313" key="2">
    <source>
        <dbReference type="Proteomes" id="UP001476798"/>
    </source>
</evidence>
<dbReference type="EMBL" id="JAHRIO010090369">
    <property type="protein sequence ID" value="MEQ2187760.1"/>
    <property type="molecule type" value="Genomic_DNA"/>
</dbReference>
<proteinExistence type="predicted"/>
<accession>A0ABV0PW83</accession>